<evidence type="ECO:0000313" key="2">
    <source>
        <dbReference type="EMBL" id="RQX08806.1"/>
    </source>
</evidence>
<protein>
    <submittedName>
        <fullName evidence="2">Uncharacterized protein</fullName>
    </submittedName>
</protein>
<sequence length="655" mass="70530">MNPVTTIDAGVDELPATRRFDPHRHLRVAGLFDLWLEPGPRGGLVVPVEPSIALTARGIADLVRRSGESADDVRILTGDGARNMDLFSEVAGLLGHDVLVSPDGAEIRHRHRRQGDAETGPRHAVPLDRVTRRPMDWIVLQPPDLATPLPGWFAVDRGVVRPRTGVVGLPLPAGLALATRADFVTRRATAHRLTAASDGLVTVAVTARAAGFLVGDYGGTQQVHDGEQLAALLGDLPLYGSDLRLWVTWPSDPQEQRGLDEQAQEFAEQTGATVWTPPPGGSAELVDGDRDLRALDPAGSPVEWQAHRPRSAAGPLALRATPDGLLVPALARPSITVSPRLTVPPTAPTHAGRRDSAEEPVTVPATALPRPVLTAEGRRAPGYGPAWLPPGQQVNAGEFEAFVVCPVDPARAVAEGVPSAELFLIALLDPGSVPDDSYLLRVRVAPGGAIPMATLRSHIPARLQHLRGVNDAYLLPAARLDRVSPLSGFRTYQFGRLLPTAECADGALRIHCSSRARTIAGLPNDVRRWPEMGSRRAYVLVPASGGRLPRGWLRLYRKAPPARPGRLMLEVRVPRGRTINVTSTAEMLAPLARVRHQAERLRAAGVELIVGSRSYERVQVRRAYRAQENAWRRMPGTEAGPLPAVLSRVQPPVPT</sequence>
<dbReference type="OrthoDB" id="3404087at2"/>
<organism evidence="2 3">
    <name type="scientific">Micromonospora ureilytica</name>
    <dbReference type="NCBI Taxonomy" id="709868"/>
    <lineage>
        <taxon>Bacteria</taxon>
        <taxon>Bacillati</taxon>
        <taxon>Actinomycetota</taxon>
        <taxon>Actinomycetes</taxon>
        <taxon>Micromonosporales</taxon>
        <taxon>Micromonosporaceae</taxon>
        <taxon>Micromonospora</taxon>
    </lineage>
</organism>
<dbReference type="EMBL" id="QDGB01000435">
    <property type="protein sequence ID" value="RQX08806.1"/>
    <property type="molecule type" value="Genomic_DNA"/>
</dbReference>
<accession>A0A3N9X6S0</accession>
<reference evidence="2 3" key="1">
    <citation type="submission" date="2018-04" db="EMBL/GenBank/DDBJ databases">
        <title>Micromonosporas from Atacama Desert.</title>
        <authorList>
            <person name="Carro L."/>
            <person name="Klenk H.-P."/>
            <person name="Goodfellow M."/>
        </authorList>
    </citation>
    <scope>NUCLEOTIDE SEQUENCE [LARGE SCALE GENOMIC DNA]</scope>
    <source>
        <strain evidence="2 3">LB19</strain>
    </source>
</reference>
<dbReference type="AlphaFoldDB" id="A0A3N9X6S0"/>
<feature type="region of interest" description="Disordered" evidence="1">
    <location>
        <begin position="635"/>
        <end position="655"/>
    </location>
</feature>
<proteinExistence type="predicted"/>
<name>A0A3N9X6S0_9ACTN</name>
<comment type="caution">
    <text evidence="2">The sequence shown here is derived from an EMBL/GenBank/DDBJ whole genome shotgun (WGS) entry which is preliminary data.</text>
</comment>
<feature type="region of interest" description="Disordered" evidence="1">
    <location>
        <begin position="338"/>
        <end position="370"/>
    </location>
</feature>
<gene>
    <name evidence="2" type="ORF">DDE19_34340</name>
</gene>
<dbReference type="Proteomes" id="UP000278981">
    <property type="component" value="Unassembled WGS sequence"/>
</dbReference>
<evidence type="ECO:0000313" key="3">
    <source>
        <dbReference type="Proteomes" id="UP000278981"/>
    </source>
</evidence>
<evidence type="ECO:0000256" key="1">
    <source>
        <dbReference type="SAM" id="MobiDB-lite"/>
    </source>
</evidence>